<reference evidence="1" key="1">
    <citation type="submission" date="2021-03" db="EMBL/GenBank/DDBJ databases">
        <title>Draft genome sequence of rust myrtle Austropuccinia psidii MF-1, a brazilian biotype.</title>
        <authorList>
            <person name="Quecine M.C."/>
            <person name="Pachon D.M.R."/>
            <person name="Bonatelli M.L."/>
            <person name="Correr F.H."/>
            <person name="Franceschini L.M."/>
            <person name="Leite T.F."/>
            <person name="Margarido G.R.A."/>
            <person name="Almeida C.A."/>
            <person name="Ferrarezi J.A."/>
            <person name="Labate C.A."/>
        </authorList>
    </citation>
    <scope>NUCLEOTIDE SEQUENCE</scope>
    <source>
        <strain evidence="1">MF-1</strain>
    </source>
</reference>
<name>A0A9Q3D504_9BASI</name>
<sequence length="159" mass="18289">MPQDTSNKNLCKHIQDAQKLLVTPPKGMEYINGTATRMTVCIDNDQHPWIIDSGAHCSIVARYYLDHHFRYWQKQPVPTKAKNFKSASGKMQSIGKIIKEIIIPQSKGNIRLIPYFVGLEDTHIQGFLLGTDFQRMYGIESYNIKSRNITICTNKEKKF</sequence>
<gene>
    <name evidence="1" type="ORF">O181_036619</name>
</gene>
<organism evidence="1 2">
    <name type="scientific">Austropuccinia psidii MF-1</name>
    <dbReference type="NCBI Taxonomy" id="1389203"/>
    <lineage>
        <taxon>Eukaryota</taxon>
        <taxon>Fungi</taxon>
        <taxon>Dikarya</taxon>
        <taxon>Basidiomycota</taxon>
        <taxon>Pucciniomycotina</taxon>
        <taxon>Pucciniomycetes</taxon>
        <taxon>Pucciniales</taxon>
        <taxon>Sphaerophragmiaceae</taxon>
        <taxon>Austropuccinia</taxon>
    </lineage>
</organism>
<keyword evidence="2" id="KW-1185">Reference proteome</keyword>
<dbReference type="AlphaFoldDB" id="A0A9Q3D504"/>
<dbReference type="Proteomes" id="UP000765509">
    <property type="component" value="Unassembled WGS sequence"/>
</dbReference>
<protein>
    <submittedName>
        <fullName evidence="1">Uncharacterized protein</fullName>
    </submittedName>
</protein>
<dbReference type="EMBL" id="AVOT02013895">
    <property type="protein sequence ID" value="MBW0496904.1"/>
    <property type="molecule type" value="Genomic_DNA"/>
</dbReference>
<accession>A0A9Q3D504</accession>
<evidence type="ECO:0000313" key="2">
    <source>
        <dbReference type="Proteomes" id="UP000765509"/>
    </source>
</evidence>
<comment type="caution">
    <text evidence="1">The sequence shown here is derived from an EMBL/GenBank/DDBJ whole genome shotgun (WGS) entry which is preliminary data.</text>
</comment>
<evidence type="ECO:0000313" key="1">
    <source>
        <dbReference type="EMBL" id="MBW0496904.1"/>
    </source>
</evidence>
<proteinExistence type="predicted"/>